<organism evidence="1 2">
    <name type="scientific">Halobacillus salinarum</name>
    <dbReference type="NCBI Taxonomy" id="2932257"/>
    <lineage>
        <taxon>Bacteria</taxon>
        <taxon>Bacillati</taxon>
        <taxon>Bacillota</taxon>
        <taxon>Bacilli</taxon>
        <taxon>Bacillales</taxon>
        <taxon>Bacillaceae</taxon>
        <taxon>Halobacillus</taxon>
    </lineage>
</organism>
<dbReference type="NCBIfam" id="NF010181">
    <property type="entry name" value="PRK13660.1"/>
    <property type="match status" value="1"/>
</dbReference>
<dbReference type="Gene3D" id="3.40.50.450">
    <property type="match status" value="1"/>
</dbReference>
<dbReference type="PANTHER" id="PTHR38440:SF1">
    <property type="entry name" value="UPF0398 PROTEIN SPR0331"/>
    <property type="match status" value="1"/>
</dbReference>
<gene>
    <name evidence="1" type="ORF">MUN89_12295</name>
</gene>
<evidence type="ECO:0000313" key="2">
    <source>
        <dbReference type="Proteomes" id="UP000831787"/>
    </source>
</evidence>
<dbReference type="RefSeq" id="WP_244708110.1">
    <property type="nucleotide sequence ID" value="NZ_CP095073.1"/>
</dbReference>
<dbReference type="Pfam" id="PF06908">
    <property type="entry name" value="YpsA"/>
    <property type="match status" value="1"/>
</dbReference>
<protein>
    <submittedName>
        <fullName evidence="1">DUF1273 domain-containing protein</fullName>
    </submittedName>
</protein>
<sequence length="187" mass="21899">MKTIVITGYKPMEMGIFKYDDPKIDFIKKTIMKKLVSLLEEGLEWVLISAQMGVEIWAGQAVLDLQKDYDVHLGVLPPFENQHERWPEAWKEAYEELTMVADFYQPIYNSGYEGPFQFKAKDKFLVAHSQGCLVLFDEETKGSPEYFLKEAENQRQTKEYPVLYITPLDLEETVEEIRMSDSDYFNQ</sequence>
<dbReference type="PIRSF" id="PIRSF021290">
    <property type="entry name" value="DUF1273"/>
    <property type="match status" value="1"/>
</dbReference>
<evidence type="ECO:0000313" key="1">
    <source>
        <dbReference type="EMBL" id="UOQ42749.1"/>
    </source>
</evidence>
<dbReference type="PANTHER" id="PTHR38440">
    <property type="entry name" value="UPF0398 PROTEIN YPSA"/>
    <property type="match status" value="1"/>
</dbReference>
<proteinExistence type="predicted"/>
<dbReference type="Proteomes" id="UP000831787">
    <property type="component" value="Chromosome"/>
</dbReference>
<keyword evidence="2" id="KW-1185">Reference proteome</keyword>
<dbReference type="InterPro" id="IPR010697">
    <property type="entry name" value="YspA"/>
</dbReference>
<dbReference type="EMBL" id="CP095073">
    <property type="protein sequence ID" value="UOQ42749.1"/>
    <property type="molecule type" value="Genomic_DNA"/>
</dbReference>
<dbReference type="SUPFAM" id="SSF102405">
    <property type="entry name" value="MCP/YpsA-like"/>
    <property type="match status" value="1"/>
</dbReference>
<name>A0ABY4EGK3_9BACI</name>
<reference evidence="1 2" key="1">
    <citation type="submission" date="2022-04" db="EMBL/GenBank/DDBJ databases">
        <title>Halobacillus sp. isolated from saltern.</title>
        <authorList>
            <person name="Won M."/>
            <person name="Lee C.-M."/>
            <person name="Woen H.-Y."/>
            <person name="Kwon S.-W."/>
        </authorList>
    </citation>
    <scope>NUCLEOTIDE SEQUENCE [LARGE SCALE GENOMIC DNA]</scope>
    <source>
        <strain evidence="1 2">SSBR10-3</strain>
    </source>
</reference>
<accession>A0ABY4EGK3</accession>